<dbReference type="PANTHER" id="PTHR46795">
    <property type="entry name" value="ABC TRANSPORTER PERMEASE-RELATED-RELATED"/>
    <property type="match status" value="1"/>
</dbReference>
<keyword evidence="1" id="KW-0812">Transmembrane</keyword>
<keyword evidence="1" id="KW-0472">Membrane</keyword>
<sequence>IFFIGAGSVLYFRMYTDLTNEQEKYITISKIGVTDTEMKRSATIQLSILFFVPYIMASIHTMFATKMLQDVIGLSLFKEVSAVLIIFGFVEIVFFFFIRSLYMQKLSQYTSGQII</sequence>
<evidence type="ECO:0000256" key="1">
    <source>
        <dbReference type="SAM" id="Phobius"/>
    </source>
</evidence>
<organism evidence="2 3">
    <name type="scientific">Bacillus wiedmannii</name>
    <dbReference type="NCBI Taxonomy" id="1890302"/>
    <lineage>
        <taxon>Bacteria</taxon>
        <taxon>Bacillati</taxon>
        <taxon>Bacillota</taxon>
        <taxon>Bacilli</taxon>
        <taxon>Bacillales</taxon>
        <taxon>Bacillaceae</taxon>
        <taxon>Bacillus</taxon>
        <taxon>Bacillus cereus group</taxon>
    </lineage>
</organism>
<keyword evidence="1" id="KW-1133">Transmembrane helix</keyword>
<feature type="non-terminal residue" evidence="2">
    <location>
        <position position="1"/>
    </location>
</feature>
<evidence type="ECO:0000313" key="3">
    <source>
        <dbReference type="Proteomes" id="UP000305222"/>
    </source>
</evidence>
<name>A0A4U3B286_9BACI</name>
<comment type="caution">
    <text evidence="2">The sequence shown here is derived from an EMBL/GenBank/DDBJ whole genome shotgun (WGS) entry which is preliminary data.</text>
</comment>
<feature type="transmembrane region" description="Helical" evidence="1">
    <location>
        <begin position="48"/>
        <end position="68"/>
    </location>
</feature>
<reference evidence="2 3" key="1">
    <citation type="journal article" date="2019" name="Environ. Microbiol.">
        <title>An active ?-lactamase is a part of an orchestrated cell wall stress resistance network of Bacillus subtilis and related rhizosphere species.</title>
        <authorList>
            <person name="Bucher T."/>
            <person name="Keren-Paz A."/>
            <person name="Hausser J."/>
            <person name="Olender T."/>
            <person name="Cytryn E."/>
            <person name="Kolodkin-Gal I."/>
        </authorList>
    </citation>
    <scope>NUCLEOTIDE SEQUENCE [LARGE SCALE GENOMIC DNA]</scope>
    <source>
        <strain evidence="2 3">I5</strain>
    </source>
</reference>
<dbReference type="PANTHER" id="PTHR46795:SF2">
    <property type="entry name" value="ABC TRANSPORTER, PERMEASE PROTEIN"/>
    <property type="match status" value="1"/>
</dbReference>
<proteinExistence type="predicted"/>
<dbReference type="Proteomes" id="UP000305222">
    <property type="component" value="Unassembled WGS sequence"/>
</dbReference>
<accession>A0A4U3B286</accession>
<dbReference type="EMBL" id="SZON01000681">
    <property type="protein sequence ID" value="TKI94541.1"/>
    <property type="molecule type" value="Genomic_DNA"/>
</dbReference>
<gene>
    <name evidence="2" type="ORF">FC699_15375</name>
</gene>
<feature type="transmembrane region" description="Helical" evidence="1">
    <location>
        <begin position="80"/>
        <end position="98"/>
    </location>
</feature>
<protein>
    <submittedName>
        <fullName evidence="2">ABC transporter permease</fullName>
    </submittedName>
</protein>
<evidence type="ECO:0000313" key="2">
    <source>
        <dbReference type="EMBL" id="TKI94541.1"/>
    </source>
</evidence>
<dbReference type="InterPro" id="IPR052536">
    <property type="entry name" value="ABC-4_Integral_Memb_Prot"/>
</dbReference>
<dbReference type="AlphaFoldDB" id="A0A4U3B286"/>